<evidence type="ECO:0000313" key="2">
    <source>
        <dbReference type="EMBL" id="OIQ70133.1"/>
    </source>
</evidence>
<name>A0A1J5Q2N2_9ZZZZ</name>
<evidence type="ECO:0000256" key="1">
    <source>
        <dbReference type="SAM" id="MobiDB-lite"/>
    </source>
</evidence>
<proteinExistence type="predicted"/>
<organism evidence="2">
    <name type="scientific">mine drainage metagenome</name>
    <dbReference type="NCBI Taxonomy" id="410659"/>
    <lineage>
        <taxon>unclassified sequences</taxon>
        <taxon>metagenomes</taxon>
        <taxon>ecological metagenomes</taxon>
    </lineage>
</organism>
<sequence>MGNDFLVLDLGEEGADQRVGHRLMREIDIHQAAGVGDDGVAAVEDADLHRLIDMHMVGEGNADLFQRRSTGGEVILQHPLAERLAGHRDVIFDPKAAGEGAFARAGSGGDAVDHAVGESDMVGHPCGQRGVGKLREADHRIAGDVAVAGKVVAGHHGEGLNACRAARLEGSEDGAKGGGGFCWIFPVCDDVGVRWVEGALRRVDIIAALGHGQRDDADRRVGHGGDEGGVVGLHLDKTDHRAGDARAVIAGVQLDHGGEVVLRRKRRAHLGIAFAHTGANQRPVVAKARVEQVVQIDRLMGAVEGAGSEMDDTDADGCAVIGGAQDAGRGLIQGGVGEAREAHRVTPRFQMAISRSPFSSARVGRPDAAAITARIRASVARSMDWPVAMVPASKSIQRGLRWARLELVEIFSVGAGKPSGVPRPVVNRITVAPAAVRAVEDTASLPGASSKTTPGRWARSP</sequence>
<dbReference type="EMBL" id="MLJW01004349">
    <property type="protein sequence ID" value="OIQ70133.1"/>
    <property type="molecule type" value="Genomic_DNA"/>
</dbReference>
<gene>
    <name evidence="2" type="ORF">GALL_482580</name>
</gene>
<protein>
    <submittedName>
        <fullName evidence="2">Uncharacterized protein</fullName>
    </submittedName>
</protein>
<reference evidence="2" key="1">
    <citation type="submission" date="2016-10" db="EMBL/GenBank/DDBJ databases">
        <title>Sequence of Gallionella enrichment culture.</title>
        <authorList>
            <person name="Poehlein A."/>
            <person name="Muehling M."/>
            <person name="Daniel R."/>
        </authorList>
    </citation>
    <scope>NUCLEOTIDE SEQUENCE</scope>
</reference>
<accession>A0A1J5Q2N2</accession>
<dbReference type="AlphaFoldDB" id="A0A1J5Q2N2"/>
<feature type="region of interest" description="Disordered" evidence="1">
    <location>
        <begin position="441"/>
        <end position="461"/>
    </location>
</feature>
<comment type="caution">
    <text evidence="2">The sequence shown here is derived from an EMBL/GenBank/DDBJ whole genome shotgun (WGS) entry which is preliminary data.</text>
</comment>